<name>A0A1U7NNW4_9FIRM</name>
<evidence type="ECO:0000256" key="1">
    <source>
        <dbReference type="SAM" id="Phobius"/>
    </source>
</evidence>
<protein>
    <submittedName>
        <fullName evidence="2">Uncharacterized protein</fullName>
    </submittedName>
</protein>
<feature type="transmembrane region" description="Helical" evidence="1">
    <location>
        <begin position="12"/>
        <end position="33"/>
    </location>
</feature>
<gene>
    <name evidence="2" type="ORF">BO225_03855</name>
</gene>
<dbReference type="RefSeq" id="WP_076340966.1">
    <property type="nucleotide sequence ID" value="NZ_CAMSPY010000008.1"/>
</dbReference>
<dbReference type="Proteomes" id="UP000186705">
    <property type="component" value="Unassembled WGS sequence"/>
</dbReference>
<keyword evidence="1" id="KW-1133">Transmembrane helix</keyword>
<organism evidence="2 3">
    <name type="scientific">Dubosiella newyorkensis</name>
    <dbReference type="NCBI Taxonomy" id="1862672"/>
    <lineage>
        <taxon>Bacteria</taxon>
        <taxon>Bacillati</taxon>
        <taxon>Bacillota</taxon>
        <taxon>Erysipelotrichia</taxon>
        <taxon>Erysipelotrichales</taxon>
        <taxon>Erysipelotrichaceae</taxon>
        <taxon>Dubosiella</taxon>
    </lineage>
</organism>
<evidence type="ECO:0000313" key="2">
    <source>
        <dbReference type="EMBL" id="OLU47042.1"/>
    </source>
</evidence>
<keyword evidence="1" id="KW-0812">Transmembrane</keyword>
<sequence>MIEHKVVERESVDQILVFFGAWMVIITLGAMIVSLDDFDFGTTLSFCMLLGRLEIYPILIFLLPIITLTQKKKVKIGKVDYN</sequence>
<dbReference type="GeneID" id="78275082"/>
<dbReference type="OrthoDB" id="9810952at2"/>
<accession>A0A1U7NNW4</accession>
<keyword evidence="1" id="KW-0472">Membrane</keyword>
<keyword evidence="3" id="KW-1185">Reference proteome</keyword>
<proteinExistence type="predicted"/>
<comment type="caution">
    <text evidence="2">The sequence shown here is derived from an EMBL/GenBank/DDBJ whole genome shotgun (WGS) entry which is preliminary data.</text>
</comment>
<reference evidence="2 3" key="1">
    <citation type="submission" date="2016-11" db="EMBL/GenBank/DDBJ databases">
        <title>Description of two novel members of the family Erysipelotrichaceae: Ileibacterium lipovorans gen. nov., sp. nov. and Dubosiella newyorkensis, gen. nov., sp. nov.</title>
        <authorList>
            <person name="Cox L.M."/>
            <person name="Sohn J."/>
            <person name="Tyrrell K.L."/>
            <person name="Citron D.M."/>
            <person name="Lawson P.A."/>
            <person name="Patel N.B."/>
            <person name="Iizumi T."/>
            <person name="Perez-Perez G.I."/>
            <person name="Goldstein E.J."/>
            <person name="Blaser M.J."/>
        </authorList>
    </citation>
    <scope>NUCLEOTIDE SEQUENCE [LARGE SCALE GENOMIC DNA]</scope>
    <source>
        <strain evidence="2 3">NYU-BL-A4</strain>
    </source>
</reference>
<feature type="transmembrane region" description="Helical" evidence="1">
    <location>
        <begin position="53"/>
        <end position="69"/>
    </location>
</feature>
<dbReference type="STRING" id="1862672.BO225_03855"/>
<evidence type="ECO:0000313" key="3">
    <source>
        <dbReference type="Proteomes" id="UP000186705"/>
    </source>
</evidence>
<dbReference type="EMBL" id="MPKA01000055">
    <property type="protein sequence ID" value="OLU47042.1"/>
    <property type="molecule type" value="Genomic_DNA"/>
</dbReference>
<dbReference type="AlphaFoldDB" id="A0A1U7NNW4"/>